<dbReference type="InterPro" id="IPR050228">
    <property type="entry name" value="Carboxylesterase_BioH"/>
</dbReference>
<feature type="chain" id="PRO_5038708116" description="Alpha/beta hydrolase fold-5 domain-containing protein" evidence="1">
    <location>
        <begin position="26"/>
        <end position="237"/>
    </location>
</feature>
<evidence type="ECO:0000259" key="2">
    <source>
        <dbReference type="Pfam" id="PF12695"/>
    </source>
</evidence>
<proteinExistence type="predicted"/>
<dbReference type="AlphaFoldDB" id="A0A1L8RKQ7"/>
<dbReference type="SUPFAM" id="SSF53474">
    <property type="entry name" value="alpha/beta-Hydrolases"/>
    <property type="match status" value="1"/>
</dbReference>
<reference evidence="3 4" key="1">
    <citation type="submission" date="2014-12" db="EMBL/GenBank/DDBJ databases">
        <title>Draft genome sequences of 29 type strains of Enterococci.</title>
        <authorList>
            <person name="Zhong Z."/>
            <person name="Sun Z."/>
            <person name="Liu W."/>
            <person name="Zhang W."/>
            <person name="Zhang H."/>
        </authorList>
    </citation>
    <scope>NUCLEOTIDE SEQUENCE [LARGE SCALE GENOMIC DNA]</scope>
    <source>
        <strain evidence="3 4">DSM 17029</strain>
    </source>
</reference>
<dbReference type="RefSeq" id="WP_067392744.1">
    <property type="nucleotide sequence ID" value="NZ_JXKH01000001.1"/>
</dbReference>
<comment type="caution">
    <text evidence="3">The sequence shown here is derived from an EMBL/GenBank/DDBJ whole genome shotgun (WGS) entry which is preliminary data.</text>
</comment>
<dbReference type="PANTHER" id="PTHR43194:SF2">
    <property type="entry name" value="PEROXISOMAL MEMBRANE PROTEIN LPX1"/>
    <property type="match status" value="1"/>
</dbReference>
<dbReference type="PANTHER" id="PTHR43194">
    <property type="entry name" value="HYDROLASE ALPHA/BETA FOLD FAMILY"/>
    <property type="match status" value="1"/>
</dbReference>
<dbReference type="GO" id="GO:0016787">
    <property type="term" value="F:hydrolase activity"/>
    <property type="evidence" value="ECO:0007669"/>
    <property type="project" value="InterPro"/>
</dbReference>
<gene>
    <name evidence="3" type="ORF">RU97_GL000570</name>
</gene>
<dbReference type="InterPro" id="IPR029059">
    <property type="entry name" value="AB_hydrolase_5"/>
</dbReference>
<feature type="domain" description="Alpha/beta hydrolase fold-5" evidence="2">
    <location>
        <begin position="59"/>
        <end position="220"/>
    </location>
</feature>
<name>A0A1L8RKQ7_9ENTE</name>
<sequence>MKRKIWRWLALGVAMLLVASGLFLAASFHHPTEKAAEVSQTAIDQKGYLAFEGGDKVPLIVYPGALVDSASYSIWAQQLAQAGHSVYLLKVPLDLAVLAPDQAEKVLAAFPEKDFVLVGHSLGGVMASRFIHNHPERIKGMIFLASYPDEKGKLPENLPVLSLTASQDQVLNWESYDAAKRFLPKTTVYEEISGGNHAGFGSYGKQSGDGTATITNATQQQEIAKLMTQWLAQFSEK</sequence>
<dbReference type="STRING" id="214095.RU97_GL000570"/>
<accession>A0A1L8RKQ7</accession>
<protein>
    <recommendedName>
        <fullName evidence="2">Alpha/beta hydrolase fold-5 domain-containing protein</fullName>
    </recommendedName>
</protein>
<keyword evidence="4" id="KW-1185">Reference proteome</keyword>
<organism evidence="3 4">
    <name type="scientific">Enterococcus canis</name>
    <dbReference type="NCBI Taxonomy" id="214095"/>
    <lineage>
        <taxon>Bacteria</taxon>
        <taxon>Bacillati</taxon>
        <taxon>Bacillota</taxon>
        <taxon>Bacilli</taxon>
        <taxon>Lactobacillales</taxon>
        <taxon>Enterococcaceae</taxon>
        <taxon>Enterococcus</taxon>
    </lineage>
</organism>
<dbReference type="EMBL" id="JXKH01000001">
    <property type="protein sequence ID" value="OJG20337.1"/>
    <property type="molecule type" value="Genomic_DNA"/>
</dbReference>
<evidence type="ECO:0000313" key="4">
    <source>
        <dbReference type="Proteomes" id="UP000181884"/>
    </source>
</evidence>
<dbReference type="Pfam" id="PF12695">
    <property type="entry name" value="Abhydrolase_5"/>
    <property type="match status" value="1"/>
</dbReference>
<dbReference type="Gene3D" id="3.40.50.1820">
    <property type="entry name" value="alpha/beta hydrolase"/>
    <property type="match status" value="1"/>
</dbReference>
<dbReference type="Proteomes" id="UP000181884">
    <property type="component" value="Unassembled WGS sequence"/>
</dbReference>
<evidence type="ECO:0000256" key="1">
    <source>
        <dbReference type="SAM" id="SignalP"/>
    </source>
</evidence>
<evidence type="ECO:0000313" key="3">
    <source>
        <dbReference type="EMBL" id="OJG20337.1"/>
    </source>
</evidence>
<feature type="signal peptide" evidence="1">
    <location>
        <begin position="1"/>
        <end position="25"/>
    </location>
</feature>
<dbReference type="InterPro" id="IPR029058">
    <property type="entry name" value="AB_hydrolase_fold"/>
</dbReference>
<keyword evidence="1" id="KW-0732">Signal</keyword>